<sequence length="27" mass="3263">MTQKQSMNRRDEFKVNSSSDTRFVQKN</sequence>
<evidence type="ECO:0000313" key="2">
    <source>
        <dbReference type="EMBL" id="MBX47479.1"/>
    </source>
</evidence>
<feature type="compositionally biased region" description="Polar residues" evidence="1">
    <location>
        <begin position="15"/>
        <end position="27"/>
    </location>
</feature>
<evidence type="ECO:0000256" key="1">
    <source>
        <dbReference type="SAM" id="MobiDB-lite"/>
    </source>
</evidence>
<accession>A0A2P2NYJ5</accession>
<name>A0A2P2NYJ5_RHIMU</name>
<proteinExistence type="predicted"/>
<organism evidence="2">
    <name type="scientific">Rhizophora mucronata</name>
    <name type="common">Asiatic mangrove</name>
    <dbReference type="NCBI Taxonomy" id="61149"/>
    <lineage>
        <taxon>Eukaryota</taxon>
        <taxon>Viridiplantae</taxon>
        <taxon>Streptophyta</taxon>
        <taxon>Embryophyta</taxon>
        <taxon>Tracheophyta</taxon>
        <taxon>Spermatophyta</taxon>
        <taxon>Magnoliopsida</taxon>
        <taxon>eudicotyledons</taxon>
        <taxon>Gunneridae</taxon>
        <taxon>Pentapetalae</taxon>
        <taxon>rosids</taxon>
        <taxon>fabids</taxon>
        <taxon>Malpighiales</taxon>
        <taxon>Rhizophoraceae</taxon>
        <taxon>Rhizophora</taxon>
    </lineage>
</organism>
<protein>
    <submittedName>
        <fullName evidence="2">Uncharacterized protein</fullName>
    </submittedName>
</protein>
<dbReference type="AlphaFoldDB" id="A0A2P2NYJ5"/>
<reference evidence="2" key="1">
    <citation type="submission" date="2018-02" db="EMBL/GenBank/DDBJ databases">
        <title>Rhizophora mucronata_Transcriptome.</title>
        <authorList>
            <person name="Meera S.P."/>
            <person name="Sreeshan A."/>
            <person name="Augustine A."/>
        </authorList>
    </citation>
    <scope>NUCLEOTIDE SEQUENCE</scope>
    <source>
        <tissue evidence="2">Leaf</tissue>
    </source>
</reference>
<dbReference type="EMBL" id="GGEC01066995">
    <property type="protein sequence ID" value="MBX47479.1"/>
    <property type="molecule type" value="Transcribed_RNA"/>
</dbReference>
<feature type="region of interest" description="Disordered" evidence="1">
    <location>
        <begin position="1"/>
        <end position="27"/>
    </location>
</feature>